<evidence type="ECO:0000256" key="1">
    <source>
        <dbReference type="SAM" id="MobiDB-lite"/>
    </source>
</evidence>
<dbReference type="Proteomes" id="UP001314263">
    <property type="component" value="Unassembled WGS sequence"/>
</dbReference>
<dbReference type="AlphaFoldDB" id="A0AAV1IFL2"/>
<evidence type="ECO:0000313" key="2">
    <source>
        <dbReference type="EMBL" id="CAK0785245.1"/>
    </source>
</evidence>
<feature type="compositionally biased region" description="Polar residues" evidence="1">
    <location>
        <begin position="297"/>
        <end position="315"/>
    </location>
</feature>
<feature type="region of interest" description="Disordered" evidence="1">
    <location>
        <begin position="426"/>
        <end position="462"/>
    </location>
</feature>
<dbReference type="EMBL" id="CAUYUE010000012">
    <property type="protein sequence ID" value="CAK0785245.1"/>
    <property type="molecule type" value="Genomic_DNA"/>
</dbReference>
<proteinExistence type="predicted"/>
<keyword evidence="3" id="KW-1185">Reference proteome</keyword>
<comment type="caution">
    <text evidence="2">The sequence shown here is derived from an EMBL/GenBank/DDBJ whole genome shotgun (WGS) entry which is preliminary data.</text>
</comment>
<accession>A0AAV1IFL2</accession>
<feature type="region of interest" description="Disordered" evidence="1">
    <location>
        <begin position="294"/>
        <end position="316"/>
    </location>
</feature>
<gene>
    <name evidence="2" type="ORF">CVIRNUC_008451</name>
</gene>
<organism evidence="2 3">
    <name type="scientific">Coccomyxa viridis</name>
    <dbReference type="NCBI Taxonomy" id="1274662"/>
    <lineage>
        <taxon>Eukaryota</taxon>
        <taxon>Viridiplantae</taxon>
        <taxon>Chlorophyta</taxon>
        <taxon>core chlorophytes</taxon>
        <taxon>Trebouxiophyceae</taxon>
        <taxon>Trebouxiophyceae incertae sedis</taxon>
        <taxon>Coccomyxaceae</taxon>
        <taxon>Coccomyxa</taxon>
    </lineage>
</organism>
<sequence length="494" mass="52242">MHVDNTAQSGGEELFNYMEGVADGIVESFTCSHVTSERAEAVRLAFKDVLLVSITVPTPSGQALTLGNFAAAGDTDMTMVPITDSAASHTLQHGWAISTSLLGTYRDVPVSSRITSLMSMPLFDSEVLAQAEDMTPPASPNQQSMTRRIFSAPDLEYTVRRYLDEEACSSFSGPNASIEDWGQWGIRSQSYTCQRSEVVGAFEGASETQESEMPLEAPLPEPKTIGALLLGIQGDRWPRRRDVDQLAALLGPLLTPLVGKAVNLASAAYVARTLAQPALLTSGFADACHEPGCTSPAPGSTDESQAGSEGDTCSNEMMPLQRSATTSWILTEGERQILTSLISSPIMTQPRSLSGVPEDLSMPASPLVSSMVCAASMANRHCCSAEAPHVPSLEFSFTPSISLAEVKESPEGETAVVQEERIADGASPVGSFSAPPLTHPGQCRSSAGIHISTKPPSSPADRVQAVKISAVDDLAIRSHDNAFATTPSRKALSS</sequence>
<protein>
    <submittedName>
        <fullName evidence="2">Uncharacterized protein</fullName>
    </submittedName>
</protein>
<reference evidence="2 3" key="1">
    <citation type="submission" date="2023-10" db="EMBL/GenBank/DDBJ databases">
        <authorList>
            <person name="Maclean D."/>
            <person name="Macfadyen A."/>
        </authorList>
    </citation>
    <scope>NUCLEOTIDE SEQUENCE [LARGE SCALE GENOMIC DNA]</scope>
</reference>
<name>A0AAV1IFL2_9CHLO</name>
<evidence type="ECO:0000313" key="3">
    <source>
        <dbReference type="Proteomes" id="UP001314263"/>
    </source>
</evidence>